<feature type="transmembrane region" description="Helical" evidence="2">
    <location>
        <begin position="816"/>
        <end position="837"/>
    </location>
</feature>
<evidence type="ECO:0000256" key="1">
    <source>
        <dbReference type="SAM" id="MobiDB-lite"/>
    </source>
</evidence>
<name>A0A1H3JBU5_9PROT</name>
<proteinExistence type="predicted"/>
<feature type="transmembrane region" description="Helical" evidence="2">
    <location>
        <begin position="952"/>
        <end position="969"/>
    </location>
</feature>
<keyword evidence="2" id="KW-0812">Transmembrane</keyword>
<feature type="region of interest" description="Disordered" evidence="1">
    <location>
        <begin position="74"/>
        <end position="96"/>
    </location>
</feature>
<evidence type="ECO:0000313" key="4">
    <source>
        <dbReference type="Proteomes" id="UP000198640"/>
    </source>
</evidence>
<sequence>MPMNMDNEPQKSAWINPLPFIMLVLLAGGMLVKNIPLESSRPAATERVKFVPIGEQNVEARLWQDPFAAIEEHEKQLARPTSSAQPLTGQPDGASTPAALQAKLETLRSQSVDIKVLAVSVFGDSYAESAESRRRTRYAVISALGFHDFYPESSNAIGYLRLPWRQSEPSPMHAPAIQREKHLTIPFEWFNHKNTDAKVLLLWLNESLYAPNLVFEELPAHFGELSLIGPAGSAMLLALSDHTGKLDDASEKPIKIFSPTATIDNCVLSEASGQEILTGRRFASWRCFSYRSEHFQQLLTGKRIIRTIGTDDVLAVSLLWELWQRGINREQQWALFSNQTSAPCQDGLVLISEWDSAYARSLTRNLTESFGALCQTRNGHPSPLRNFTYLRGLDGALPGLDSKPAAKATRKSDDSHAQNLRAQLDTAAPELAEGLSQYDYLRRLVDEIALLDRDPQFAARGIQAIGIVGSDVYDKLLILQALRSRFKGKVFFTTDLDARFLHADQKDWTRNLVIASNFGLTLHPLLQRAALPFRDGYQTSTYLATLIALAPLPLDYWEQSLRQWLRPAIYEIGRTAAIPIAAPAVDDLIRWIDGIEPDGASPAIEPTPCADWTTCEQITPPSPLAATPARHWLLLLIGALLALWIAISSQRFQKAISTMIQRSDPAASQTGIGTVAFWSLVLTTVTLLTIIIVGKAWQLTLAQGTGEPFIWLEGISVWPNLTLRFAGFITVLALILAFLVNTKRQAQEIAHRFDLSLPTTWSLARSRLAAIWNGPNLDLTAFDAKGRPGPPASELDVSTLWQNYLRATNWHEQGGWIAASAVIVFLLSLITFSIFDIPSFPHRGELVKFLHYILLGLTIPLLWLSILWIGYENRACTQFVEALGKVRRLWPESLLKREASETGIPQAYLDHYLSFHLIVAATQRIQALIYLPFISLFFTVIARSDLFDTMDFPLPLLLIVLVTLFYTLYTARRLRKSAENLRTQILTHYDLLLLKQAQPQAQAHPPLSTEQINRLLNQIRATRQGAFAAFSQRPVLSALLLPFGGFGGTQLIDYLFTF</sequence>
<feature type="transmembrane region" description="Helical" evidence="2">
    <location>
        <begin position="12"/>
        <end position="32"/>
    </location>
</feature>
<reference evidence="3 4" key="1">
    <citation type="submission" date="2016-10" db="EMBL/GenBank/DDBJ databases">
        <authorList>
            <person name="de Groot N.N."/>
        </authorList>
    </citation>
    <scope>NUCLEOTIDE SEQUENCE [LARGE SCALE GENOMIC DNA]</scope>
    <source>
        <strain evidence="3 4">Nm1</strain>
    </source>
</reference>
<keyword evidence="4" id="KW-1185">Reference proteome</keyword>
<feature type="transmembrane region" description="Helical" evidence="2">
    <location>
        <begin position="670"/>
        <end position="697"/>
    </location>
</feature>
<accession>A0A1H3JBU5</accession>
<feature type="transmembrane region" description="Helical" evidence="2">
    <location>
        <begin position="927"/>
        <end position="946"/>
    </location>
</feature>
<dbReference type="EMBL" id="FNOY01000031">
    <property type="protein sequence ID" value="SDY36674.1"/>
    <property type="molecule type" value="Genomic_DNA"/>
</dbReference>
<dbReference type="Proteomes" id="UP000198640">
    <property type="component" value="Unassembled WGS sequence"/>
</dbReference>
<evidence type="ECO:0000313" key="3">
    <source>
        <dbReference type="EMBL" id="SDY36674.1"/>
    </source>
</evidence>
<feature type="transmembrane region" description="Helical" evidence="2">
    <location>
        <begin position="717"/>
        <end position="740"/>
    </location>
</feature>
<protein>
    <submittedName>
        <fullName evidence="3">Uncharacterized protein</fullName>
    </submittedName>
</protein>
<organism evidence="3 4">
    <name type="scientific">Nitrosomonas halophila</name>
    <dbReference type="NCBI Taxonomy" id="44576"/>
    <lineage>
        <taxon>Bacteria</taxon>
        <taxon>Pseudomonadati</taxon>
        <taxon>Pseudomonadota</taxon>
        <taxon>Betaproteobacteria</taxon>
        <taxon>Nitrosomonadales</taxon>
        <taxon>Nitrosomonadaceae</taxon>
        <taxon>Nitrosomonas</taxon>
    </lineage>
</organism>
<feature type="compositionally biased region" description="Polar residues" evidence="1">
    <location>
        <begin position="79"/>
        <end position="88"/>
    </location>
</feature>
<dbReference type="STRING" id="44576.SAMN05421881_103127"/>
<dbReference type="AlphaFoldDB" id="A0A1H3JBU5"/>
<evidence type="ECO:0000256" key="2">
    <source>
        <dbReference type="SAM" id="Phobius"/>
    </source>
</evidence>
<feature type="transmembrane region" description="Helical" evidence="2">
    <location>
        <begin position="631"/>
        <end position="649"/>
    </location>
</feature>
<gene>
    <name evidence="3" type="ORF">SAMN05421881_103127</name>
</gene>
<feature type="transmembrane region" description="Helical" evidence="2">
    <location>
        <begin position="849"/>
        <end position="871"/>
    </location>
</feature>
<keyword evidence="2" id="KW-1133">Transmembrane helix</keyword>
<keyword evidence="2" id="KW-0472">Membrane</keyword>